<evidence type="ECO:0000256" key="12">
    <source>
        <dbReference type="ARBA" id="ARBA00023012"/>
    </source>
</evidence>
<keyword evidence="11 14" id="KW-1133">Transmembrane helix</keyword>
<name>A0A0M9DM23_9BACI</name>
<dbReference type="EMBL" id="LGCI01000005">
    <property type="protein sequence ID" value="KOY83150.1"/>
    <property type="molecule type" value="Genomic_DNA"/>
</dbReference>
<evidence type="ECO:0000256" key="11">
    <source>
        <dbReference type="ARBA" id="ARBA00022989"/>
    </source>
</evidence>
<feature type="transmembrane region" description="Helical" evidence="14">
    <location>
        <begin position="131"/>
        <end position="150"/>
    </location>
</feature>
<evidence type="ECO:0000256" key="13">
    <source>
        <dbReference type="ARBA" id="ARBA00023136"/>
    </source>
</evidence>
<evidence type="ECO:0000256" key="6">
    <source>
        <dbReference type="ARBA" id="ARBA00022679"/>
    </source>
</evidence>
<comment type="catalytic activity">
    <reaction evidence="1">
        <text>ATP + protein L-histidine = ADP + protein N-phospho-L-histidine.</text>
        <dbReference type="EC" id="2.7.13.3"/>
    </reaction>
</comment>
<evidence type="ECO:0000256" key="2">
    <source>
        <dbReference type="ARBA" id="ARBA00004651"/>
    </source>
</evidence>
<dbReference type="EC" id="2.7.13.3" evidence="3"/>
<dbReference type="InterPro" id="IPR005467">
    <property type="entry name" value="His_kinase_dom"/>
</dbReference>
<dbReference type="Proteomes" id="UP000037977">
    <property type="component" value="Unassembled WGS sequence"/>
</dbReference>
<evidence type="ECO:0000256" key="8">
    <source>
        <dbReference type="ARBA" id="ARBA00022741"/>
    </source>
</evidence>
<evidence type="ECO:0000259" key="16">
    <source>
        <dbReference type="PROSITE" id="PS50885"/>
    </source>
</evidence>
<dbReference type="InterPro" id="IPR003594">
    <property type="entry name" value="HATPase_dom"/>
</dbReference>
<dbReference type="InterPro" id="IPR036890">
    <property type="entry name" value="HATPase_C_sf"/>
</dbReference>
<dbReference type="SMART" id="SM00387">
    <property type="entry name" value="HATPase_c"/>
    <property type="match status" value="1"/>
</dbReference>
<dbReference type="AlphaFoldDB" id="A0A0M9DM23"/>
<dbReference type="SMART" id="SM00388">
    <property type="entry name" value="HisKA"/>
    <property type="match status" value="1"/>
</dbReference>
<evidence type="ECO:0000256" key="3">
    <source>
        <dbReference type="ARBA" id="ARBA00012438"/>
    </source>
</evidence>
<dbReference type="PROSITE" id="PS50109">
    <property type="entry name" value="HIS_KIN"/>
    <property type="match status" value="1"/>
</dbReference>
<reference evidence="17 18" key="1">
    <citation type="submission" date="2015-07" db="EMBL/GenBank/DDBJ databases">
        <title>Genome sequencing project for genomic taxonomy and phylogenomics of Bacillus-like bacteria.</title>
        <authorList>
            <person name="Liu B."/>
            <person name="Wang J."/>
            <person name="Zhu Y."/>
            <person name="Liu G."/>
            <person name="Chen Q."/>
            <person name="Chen Z."/>
            <person name="Che J."/>
            <person name="Ge C."/>
            <person name="Shi H."/>
            <person name="Pan Z."/>
            <person name="Liu X."/>
        </authorList>
    </citation>
    <scope>NUCLEOTIDE SEQUENCE [LARGE SCALE GENOMIC DNA]</scope>
    <source>
        <strain evidence="17 18">DSM 54</strain>
    </source>
</reference>
<keyword evidence="7 14" id="KW-0812">Transmembrane</keyword>
<dbReference type="STRING" id="33935.ADM90_07610"/>
<dbReference type="Gene3D" id="3.30.565.10">
    <property type="entry name" value="Histidine kinase-like ATPase, C-terminal domain"/>
    <property type="match status" value="1"/>
</dbReference>
<evidence type="ECO:0000256" key="9">
    <source>
        <dbReference type="ARBA" id="ARBA00022777"/>
    </source>
</evidence>
<dbReference type="CDD" id="cd00082">
    <property type="entry name" value="HisKA"/>
    <property type="match status" value="1"/>
</dbReference>
<dbReference type="GO" id="GO:0000155">
    <property type="term" value="F:phosphorelay sensor kinase activity"/>
    <property type="evidence" value="ECO:0007669"/>
    <property type="project" value="InterPro"/>
</dbReference>
<keyword evidence="13 14" id="KW-0472">Membrane</keyword>
<dbReference type="OrthoDB" id="335833at2"/>
<evidence type="ECO:0000256" key="5">
    <source>
        <dbReference type="ARBA" id="ARBA00022553"/>
    </source>
</evidence>
<dbReference type="PATRIC" id="fig|33935.3.peg.972"/>
<keyword evidence="18" id="KW-1185">Reference proteome</keyword>
<evidence type="ECO:0000256" key="4">
    <source>
        <dbReference type="ARBA" id="ARBA00022475"/>
    </source>
</evidence>
<dbReference type="SUPFAM" id="SSF47384">
    <property type="entry name" value="Homodimeric domain of signal transducing histidine kinase"/>
    <property type="match status" value="1"/>
</dbReference>
<organism evidence="17 18">
    <name type="scientific">Lysinibacillus macroides</name>
    <dbReference type="NCBI Taxonomy" id="33935"/>
    <lineage>
        <taxon>Bacteria</taxon>
        <taxon>Bacillati</taxon>
        <taxon>Bacillota</taxon>
        <taxon>Bacilli</taxon>
        <taxon>Bacillales</taxon>
        <taxon>Bacillaceae</taxon>
        <taxon>Lysinibacillus</taxon>
    </lineage>
</organism>
<gene>
    <name evidence="17" type="ORF">ADM90_07610</name>
</gene>
<accession>A0A0M9DM23</accession>
<dbReference type="InterPro" id="IPR036097">
    <property type="entry name" value="HisK_dim/P_sf"/>
</dbReference>
<evidence type="ECO:0000259" key="15">
    <source>
        <dbReference type="PROSITE" id="PS50109"/>
    </source>
</evidence>
<evidence type="ECO:0000313" key="17">
    <source>
        <dbReference type="EMBL" id="KOY83150.1"/>
    </source>
</evidence>
<feature type="domain" description="Histidine kinase" evidence="15">
    <location>
        <begin position="218"/>
        <end position="421"/>
    </location>
</feature>
<comment type="subcellular location">
    <subcellularLocation>
        <location evidence="2">Cell membrane</location>
        <topology evidence="2">Multi-pass membrane protein</topology>
    </subcellularLocation>
</comment>
<dbReference type="Gene3D" id="6.10.340.10">
    <property type="match status" value="1"/>
</dbReference>
<dbReference type="PROSITE" id="PS50885">
    <property type="entry name" value="HAMP"/>
    <property type="match status" value="1"/>
</dbReference>
<keyword evidence="9 17" id="KW-0418">Kinase</keyword>
<evidence type="ECO:0000256" key="7">
    <source>
        <dbReference type="ARBA" id="ARBA00022692"/>
    </source>
</evidence>
<dbReference type="Gene3D" id="1.10.287.130">
    <property type="match status" value="1"/>
</dbReference>
<dbReference type="SUPFAM" id="SSF55874">
    <property type="entry name" value="ATPase domain of HSP90 chaperone/DNA topoisomerase II/histidine kinase"/>
    <property type="match status" value="1"/>
</dbReference>
<dbReference type="PRINTS" id="PR00344">
    <property type="entry name" value="BCTRLSENSOR"/>
</dbReference>
<keyword evidence="10" id="KW-0067">ATP-binding</keyword>
<comment type="caution">
    <text evidence="17">The sequence shown here is derived from an EMBL/GenBank/DDBJ whole genome shotgun (WGS) entry which is preliminary data.</text>
</comment>
<protein>
    <recommendedName>
        <fullName evidence="3">histidine kinase</fullName>
        <ecNumber evidence="3">2.7.13.3</ecNumber>
    </recommendedName>
</protein>
<keyword evidence="12" id="KW-0902">Two-component regulatory system</keyword>
<dbReference type="InterPro" id="IPR050398">
    <property type="entry name" value="HssS/ArlS-like"/>
</dbReference>
<keyword evidence="8" id="KW-0547">Nucleotide-binding</keyword>
<sequence>MKIKWLIIMIVVVFAVGITCSTIIINNKNTEEVDLIAINDLVKTVEKNWGQIQEETFHSSSILQPYSIIDASENVIYQTLDTSFHHIYDAIKNRDIVIDVKKDNEIVGKIIIHNNEQEIVEQMKSELVKSICVIFTLLMIISILYITYIYRALLKPFQQLQAFAANVARGHFDIPLNMGKNNYFGAFTESFDLLREELDAARQREYESNRSKKELVATLSHDIKTPVASIKAVSELMLMQAKEDKVIKQVQTISSKAEQINLLVTDMFHATLEELQQLKLTVTEQSSEILVEMIENVNYDHQIVYDAIPPCIILTDPLRMQQVIDNIISNSYKYAGTKVIVKSQINNGYLELHMIDFGCGISEEELPLLFNKYYRGKNVEGKNGSGLGLYISKYFMENMQGHIHCYNRQDGFTVVLKIKLA</sequence>
<evidence type="ECO:0000256" key="1">
    <source>
        <dbReference type="ARBA" id="ARBA00000085"/>
    </source>
</evidence>
<dbReference type="GO" id="GO:0005524">
    <property type="term" value="F:ATP binding"/>
    <property type="evidence" value="ECO:0007669"/>
    <property type="project" value="UniProtKB-KW"/>
</dbReference>
<evidence type="ECO:0000256" key="14">
    <source>
        <dbReference type="SAM" id="Phobius"/>
    </source>
</evidence>
<feature type="transmembrane region" description="Helical" evidence="14">
    <location>
        <begin position="6"/>
        <end position="25"/>
    </location>
</feature>
<evidence type="ECO:0000256" key="10">
    <source>
        <dbReference type="ARBA" id="ARBA00022840"/>
    </source>
</evidence>
<evidence type="ECO:0000313" key="18">
    <source>
        <dbReference type="Proteomes" id="UP000037977"/>
    </source>
</evidence>
<dbReference type="Pfam" id="PF02518">
    <property type="entry name" value="HATPase_c"/>
    <property type="match status" value="1"/>
</dbReference>
<proteinExistence type="predicted"/>
<dbReference type="RefSeq" id="WP_053994391.1">
    <property type="nucleotide sequence ID" value="NZ_CP065643.1"/>
</dbReference>
<dbReference type="Pfam" id="PF00512">
    <property type="entry name" value="HisKA"/>
    <property type="match status" value="1"/>
</dbReference>
<dbReference type="InterPro" id="IPR004358">
    <property type="entry name" value="Sig_transdc_His_kin-like_C"/>
</dbReference>
<dbReference type="InterPro" id="IPR003661">
    <property type="entry name" value="HisK_dim/P_dom"/>
</dbReference>
<dbReference type="PANTHER" id="PTHR45528:SF1">
    <property type="entry name" value="SENSOR HISTIDINE KINASE CPXA"/>
    <property type="match status" value="1"/>
</dbReference>
<dbReference type="GO" id="GO:0005886">
    <property type="term" value="C:plasma membrane"/>
    <property type="evidence" value="ECO:0007669"/>
    <property type="project" value="UniProtKB-SubCell"/>
</dbReference>
<dbReference type="InterPro" id="IPR003660">
    <property type="entry name" value="HAMP_dom"/>
</dbReference>
<keyword evidence="4" id="KW-1003">Cell membrane</keyword>
<dbReference type="PANTHER" id="PTHR45528">
    <property type="entry name" value="SENSOR HISTIDINE KINASE CPXA"/>
    <property type="match status" value="1"/>
</dbReference>
<keyword evidence="5" id="KW-0597">Phosphoprotein</keyword>
<feature type="domain" description="HAMP" evidence="16">
    <location>
        <begin position="151"/>
        <end position="203"/>
    </location>
</feature>
<keyword evidence="6" id="KW-0808">Transferase</keyword>